<feature type="domain" description="HTH luxR-type" evidence="1">
    <location>
        <begin position="259"/>
        <end position="320"/>
    </location>
</feature>
<name>A0A0K1JD73_9MICO</name>
<dbReference type="RefSeq" id="WP_052589167.1">
    <property type="nucleotide sequence ID" value="NZ_CP011112.1"/>
</dbReference>
<gene>
    <name evidence="2" type="ORF">VV02_00145</name>
</gene>
<organism evidence="2 3">
    <name type="scientific">Luteipulveratus mongoliensis</name>
    <dbReference type="NCBI Taxonomy" id="571913"/>
    <lineage>
        <taxon>Bacteria</taxon>
        <taxon>Bacillati</taxon>
        <taxon>Actinomycetota</taxon>
        <taxon>Actinomycetes</taxon>
        <taxon>Micrococcales</taxon>
        <taxon>Dermacoccaceae</taxon>
        <taxon>Luteipulveratus</taxon>
    </lineage>
</organism>
<sequence length="322" mass="34688">MTAHLRDLVSADAEAMYLALLAGGDMSLSELADRLDLDEGAADGLVADLERVGLVLVRGGVLSAQSPRSAVEAWALTRKAEEARAWQGAEALAQLYSAGAGSGVDWVEVVRGKVAGRRAFANLQSCAVSEVRAFDRGPYLTDIGETIADGQSEALERAVAYRVIYDSEVLQSPARLAVARDSIALGEEARVFPGLPMKLFLADGDRGLIALPHASRGTMDSLIIRPSVLLDALSQLFEAFWRMAVPLSTDAPADTGDELAARSEDLRDVLVRLSIGLTDDAIARELGISERTVHRRVRRLQELLGAQTRFQLGIQATRRGWL</sequence>
<keyword evidence="3" id="KW-1185">Reference proteome</keyword>
<dbReference type="PANTHER" id="PTHR34293">
    <property type="entry name" value="HTH-TYPE TRANSCRIPTIONAL REGULATOR TRMBL2"/>
    <property type="match status" value="1"/>
</dbReference>
<dbReference type="CDD" id="cd06170">
    <property type="entry name" value="LuxR_C_like"/>
    <property type="match status" value="1"/>
</dbReference>
<dbReference type="AlphaFoldDB" id="A0A0K1JD73"/>
<proteinExistence type="predicted"/>
<dbReference type="GO" id="GO:0003677">
    <property type="term" value="F:DNA binding"/>
    <property type="evidence" value="ECO:0007669"/>
    <property type="project" value="InterPro"/>
</dbReference>
<dbReference type="InterPro" id="IPR036390">
    <property type="entry name" value="WH_DNA-bd_sf"/>
</dbReference>
<dbReference type="SUPFAM" id="SSF46894">
    <property type="entry name" value="C-terminal effector domain of the bipartite response regulators"/>
    <property type="match status" value="1"/>
</dbReference>
<reference evidence="2 3" key="1">
    <citation type="submission" date="2015-03" db="EMBL/GenBank/DDBJ databases">
        <title>Luteipulveratus halotolerans sp. nov., a novel actinobacterium (Dermacoccaceae) from Sarawak, Malaysia.</title>
        <authorList>
            <person name="Juboi H."/>
            <person name="Basik A."/>
            <person name="Shamsul S.S."/>
            <person name="Arnold P."/>
            <person name="Schmitt E.K."/>
            <person name="Sanglier J.-J."/>
            <person name="Yeo T."/>
        </authorList>
    </citation>
    <scope>NUCLEOTIDE SEQUENCE [LARGE SCALE GENOMIC DNA]</scope>
    <source>
        <strain evidence="2 3">MN07-A0370</strain>
    </source>
</reference>
<dbReference type="InterPro" id="IPR000792">
    <property type="entry name" value="Tscrpt_reg_LuxR_C"/>
</dbReference>
<dbReference type="InterPro" id="IPR051797">
    <property type="entry name" value="TrmB-like"/>
</dbReference>
<dbReference type="SMART" id="SM00421">
    <property type="entry name" value="HTH_LUXR"/>
    <property type="match status" value="1"/>
</dbReference>
<dbReference type="Gene3D" id="1.10.10.10">
    <property type="entry name" value="Winged helix-like DNA-binding domain superfamily/Winged helix DNA-binding domain"/>
    <property type="match status" value="2"/>
</dbReference>
<accession>A0A0K1JD73</accession>
<dbReference type="KEGG" id="lmoi:VV02_00145"/>
<protein>
    <recommendedName>
        <fullName evidence="1">HTH luxR-type domain-containing protein</fullName>
    </recommendedName>
</protein>
<dbReference type="STRING" id="571913.VV02_00145"/>
<dbReference type="Proteomes" id="UP000066480">
    <property type="component" value="Chromosome"/>
</dbReference>
<evidence type="ECO:0000313" key="3">
    <source>
        <dbReference type="Proteomes" id="UP000066480"/>
    </source>
</evidence>
<dbReference type="OrthoDB" id="5932488at2"/>
<evidence type="ECO:0000259" key="1">
    <source>
        <dbReference type="PROSITE" id="PS50043"/>
    </source>
</evidence>
<dbReference type="PROSITE" id="PS50043">
    <property type="entry name" value="HTH_LUXR_2"/>
    <property type="match status" value="1"/>
</dbReference>
<dbReference type="Pfam" id="PF13384">
    <property type="entry name" value="HTH_23"/>
    <property type="match status" value="1"/>
</dbReference>
<evidence type="ECO:0000313" key="2">
    <source>
        <dbReference type="EMBL" id="AKU14649.1"/>
    </source>
</evidence>
<dbReference type="InterPro" id="IPR016032">
    <property type="entry name" value="Sig_transdc_resp-reg_C-effctor"/>
</dbReference>
<dbReference type="PANTHER" id="PTHR34293:SF1">
    <property type="entry name" value="HTH-TYPE TRANSCRIPTIONAL REGULATOR TRMBL2"/>
    <property type="match status" value="1"/>
</dbReference>
<dbReference type="SUPFAM" id="SSF46785">
    <property type="entry name" value="Winged helix' DNA-binding domain"/>
    <property type="match status" value="1"/>
</dbReference>
<dbReference type="EMBL" id="CP011112">
    <property type="protein sequence ID" value="AKU14649.1"/>
    <property type="molecule type" value="Genomic_DNA"/>
</dbReference>
<dbReference type="GO" id="GO:0006355">
    <property type="term" value="P:regulation of DNA-templated transcription"/>
    <property type="evidence" value="ECO:0007669"/>
    <property type="project" value="InterPro"/>
</dbReference>
<dbReference type="InterPro" id="IPR036388">
    <property type="entry name" value="WH-like_DNA-bd_sf"/>
</dbReference>